<dbReference type="GO" id="GO:0005829">
    <property type="term" value="C:cytosol"/>
    <property type="evidence" value="ECO:0007669"/>
    <property type="project" value="TreeGrafter"/>
</dbReference>
<organism evidence="13 14">
    <name type="scientific">Caldisphaera lagunensis (strain DSM 15908 / JCM 11604 / ANMR 0165 / IC-154)</name>
    <dbReference type="NCBI Taxonomy" id="1056495"/>
    <lineage>
        <taxon>Archaea</taxon>
        <taxon>Thermoproteota</taxon>
        <taxon>Thermoprotei</taxon>
        <taxon>Acidilobales</taxon>
        <taxon>Caldisphaeraceae</taxon>
        <taxon>Caldisphaera</taxon>
    </lineage>
</organism>
<feature type="binding site" evidence="9">
    <location>
        <position position="166"/>
    </location>
    <ligand>
        <name>substrate</name>
    </ligand>
</feature>
<comment type="subunit">
    <text evidence="9">Monomer.</text>
</comment>
<dbReference type="FunFam" id="3.40.50.1260:FF:000006">
    <property type="entry name" value="Phosphoglycerate kinase"/>
    <property type="match status" value="1"/>
</dbReference>
<protein>
    <recommendedName>
        <fullName evidence="4 9">Phosphoglycerate kinase</fullName>
        <ecNumber evidence="3 9">2.7.2.3</ecNumber>
    </recommendedName>
</protein>
<evidence type="ECO:0000256" key="8">
    <source>
        <dbReference type="ARBA" id="ARBA00022840"/>
    </source>
</evidence>
<evidence type="ECO:0000256" key="9">
    <source>
        <dbReference type="HAMAP-Rule" id="MF_00145"/>
    </source>
</evidence>
<name>L0AAN1_CALLD</name>
<feature type="binding site" evidence="9 11">
    <location>
        <position position="333"/>
    </location>
    <ligand>
        <name>ATP</name>
        <dbReference type="ChEBI" id="CHEBI:30616"/>
    </ligand>
</feature>
<dbReference type="Pfam" id="PF00162">
    <property type="entry name" value="PGK"/>
    <property type="match status" value="1"/>
</dbReference>
<evidence type="ECO:0000256" key="2">
    <source>
        <dbReference type="ARBA" id="ARBA00008982"/>
    </source>
</evidence>
<gene>
    <name evidence="9" type="primary">pgk</name>
    <name evidence="13" type="ordered locus">Calag_0740</name>
</gene>
<sequence>MSGVVISYNERNIATIEDVDLTNKKVLLRVDMNSPIKDNVIMDTSRIRSHIKTIKELVELGSKVVIMSHQGRPGESDFISLKSHTEILSKLLGFNVEFVGDIIGPEARKRIATLEVGEVLVLENTRFLSEENIEMPFEQLMNTNFVKKLSHLFNYYVGDAFASAHRSQASIAGFPLVMPAVAGRVMEDEIKGLSKAINGERPSTLFIGGAKLKDAIKIMNHLIKTKKIDNILTGGLVALLLLKAKGYNIGKAEKIIEEKFASLIPEAKELLKYDNIFLPEDFVSDVDGNVEVVSSKEIKGSPKDIGPQTIDYYNELLKNSKTIILRGPAGVIEDERFRNGTIKLATESLNSNAYVIFGGGHFISILNDLPPMLRKRIGYISTGGGAVVYFLSGEPMPGIEALALSYEKFFKGLKQ</sequence>
<feature type="binding site" evidence="9">
    <location>
        <position position="46"/>
    </location>
    <ligand>
        <name>substrate</name>
    </ligand>
</feature>
<dbReference type="GO" id="GO:0004618">
    <property type="term" value="F:phosphoglycerate kinase activity"/>
    <property type="evidence" value="ECO:0007669"/>
    <property type="project" value="UniProtKB-UniRule"/>
</dbReference>
<comment type="caution">
    <text evidence="9">Lacks conserved residue(s) required for the propagation of feature annotation.</text>
</comment>
<dbReference type="GO" id="GO:0005524">
    <property type="term" value="F:ATP binding"/>
    <property type="evidence" value="ECO:0007669"/>
    <property type="project" value="UniProtKB-KW"/>
</dbReference>
<keyword evidence="9" id="KW-0963">Cytoplasm</keyword>
<keyword evidence="9" id="KW-0324">Glycolysis</keyword>
<dbReference type="STRING" id="1056495.Calag_0740"/>
<evidence type="ECO:0000256" key="1">
    <source>
        <dbReference type="ARBA" id="ARBA00000642"/>
    </source>
</evidence>
<dbReference type="eggNOG" id="arCOG00496">
    <property type="taxonomic scope" value="Archaea"/>
</dbReference>
<dbReference type="PANTHER" id="PTHR11406">
    <property type="entry name" value="PHOSPHOGLYCERATE KINASE"/>
    <property type="match status" value="1"/>
</dbReference>
<feature type="binding site" evidence="10">
    <location>
        <position position="126"/>
    </location>
    <ligand>
        <name>(2R)-3-phosphoglycerate</name>
        <dbReference type="ChEBI" id="CHEBI:58272"/>
    </ligand>
</feature>
<dbReference type="HAMAP" id="MF_00145">
    <property type="entry name" value="Phosphoglyc_kinase"/>
    <property type="match status" value="1"/>
</dbReference>
<dbReference type="InterPro" id="IPR015824">
    <property type="entry name" value="Phosphoglycerate_kinase_N"/>
</dbReference>
<dbReference type="GO" id="GO:0043531">
    <property type="term" value="F:ADP binding"/>
    <property type="evidence" value="ECO:0007669"/>
    <property type="project" value="TreeGrafter"/>
</dbReference>
<dbReference type="PROSITE" id="PS00111">
    <property type="entry name" value="PGLYCERATE_KINASE"/>
    <property type="match status" value="1"/>
</dbReference>
<keyword evidence="5 9" id="KW-0808">Transferase</keyword>
<dbReference type="PRINTS" id="PR00477">
    <property type="entry name" value="PHGLYCKINASE"/>
</dbReference>
<dbReference type="InterPro" id="IPR036043">
    <property type="entry name" value="Phosphoglycerate_kinase_sf"/>
</dbReference>
<feature type="binding site" evidence="9">
    <location>
        <begin position="359"/>
        <end position="362"/>
    </location>
    <ligand>
        <name>ATP</name>
        <dbReference type="ChEBI" id="CHEBI:30616"/>
    </ligand>
</feature>
<dbReference type="GO" id="GO:0006096">
    <property type="term" value="P:glycolytic process"/>
    <property type="evidence" value="ECO:0007669"/>
    <property type="project" value="UniProtKB-UniRule"/>
</dbReference>
<keyword evidence="7 9" id="KW-0418">Kinase</keyword>
<reference evidence="14" key="1">
    <citation type="submission" date="2012-03" db="EMBL/GenBank/DDBJ databases">
        <title>Complete genome of Caldisphaera lagunensis DSM 15908.</title>
        <authorList>
            <person name="Lucas S."/>
            <person name="Copeland A."/>
            <person name="Lapidus A."/>
            <person name="Glavina del Rio T."/>
            <person name="Dalin E."/>
            <person name="Tice H."/>
            <person name="Bruce D."/>
            <person name="Goodwin L."/>
            <person name="Pitluck S."/>
            <person name="Peters L."/>
            <person name="Mikhailova N."/>
            <person name="Teshima H."/>
            <person name="Kyrpides N."/>
            <person name="Mavromatis K."/>
            <person name="Ivanova N."/>
            <person name="Brettin T."/>
            <person name="Detter J.C."/>
            <person name="Han C."/>
            <person name="Larimer F."/>
            <person name="Land M."/>
            <person name="Hauser L."/>
            <person name="Markowitz V."/>
            <person name="Cheng J.-F."/>
            <person name="Hugenholtz P."/>
            <person name="Woyke T."/>
            <person name="Wu D."/>
            <person name="Spring S."/>
            <person name="Schroeder M."/>
            <person name="Brambilla E."/>
            <person name="Klenk H.-P."/>
            <person name="Eisen J.A."/>
        </authorList>
    </citation>
    <scope>NUCLEOTIDE SEQUENCE [LARGE SCALE GENOMIC DNA]</scope>
    <source>
        <strain evidence="14">DSM 15908 / JCM 11604 / IC-154</strain>
    </source>
</reference>
<evidence type="ECO:0000313" key="14">
    <source>
        <dbReference type="Proteomes" id="UP000010469"/>
    </source>
</evidence>
<evidence type="ECO:0000256" key="5">
    <source>
        <dbReference type="ARBA" id="ARBA00022679"/>
    </source>
</evidence>
<dbReference type="EC" id="2.7.2.3" evidence="3 9"/>
<keyword evidence="14" id="KW-1185">Reference proteome</keyword>
<dbReference type="KEGG" id="clg:Calag_0740"/>
<comment type="pathway">
    <text evidence="9">Carbohydrate degradation; glycolysis; pyruvate from D-glyceraldehyde 3-phosphate: step 2/5.</text>
</comment>
<dbReference type="EMBL" id="CP003378">
    <property type="protein sequence ID" value="AFZ70484.1"/>
    <property type="molecule type" value="Genomic_DNA"/>
</dbReference>
<feature type="binding site" evidence="10">
    <location>
        <position position="166"/>
    </location>
    <ligand>
        <name>(2R)-3-phosphoglycerate</name>
        <dbReference type="ChEBI" id="CHEBI:58272"/>
    </ligand>
</feature>
<proteinExistence type="inferred from homology"/>
<feature type="binding site" evidence="10">
    <location>
        <position position="46"/>
    </location>
    <ligand>
        <name>(2R)-3-phosphoglycerate</name>
        <dbReference type="ChEBI" id="CHEBI:58272"/>
    </ligand>
</feature>
<accession>L0AAN1</accession>
<evidence type="ECO:0000256" key="6">
    <source>
        <dbReference type="ARBA" id="ARBA00022741"/>
    </source>
</evidence>
<dbReference type="InParanoid" id="L0AAN1"/>
<dbReference type="InterPro" id="IPR001576">
    <property type="entry name" value="Phosphoglycerate_kinase"/>
</dbReference>
<evidence type="ECO:0000256" key="3">
    <source>
        <dbReference type="ARBA" id="ARBA00013061"/>
    </source>
</evidence>
<dbReference type="GO" id="GO:0006094">
    <property type="term" value="P:gluconeogenesis"/>
    <property type="evidence" value="ECO:0007669"/>
    <property type="project" value="TreeGrafter"/>
</dbReference>
<dbReference type="PANTHER" id="PTHR11406:SF23">
    <property type="entry name" value="PHOSPHOGLYCERATE KINASE 1, CHLOROPLASTIC-RELATED"/>
    <property type="match status" value="1"/>
</dbReference>
<evidence type="ECO:0000256" key="12">
    <source>
        <dbReference type="RuleBase" id="RU000532"/>
    </source>
</evidence>
<feature type="binding site" evidence="9 10">
    <location>
        <begin position="31"/>
        <end position="33"/>
    </location>
    <ligand>
        <name>substrate</name>
    </ligand>
</feature>
<evidence type="ECO:0000256" key="7">
    <source>
        <dbReference type="ARBA" id="ARBA00022777"/>
    </source>
</evidence>
<dbReference type="PIRSF" id="PIRSF000724">
    <property type="entry name" value="Pgk"/>
    <property type="match status" value="1"/>
</dbReference>
<comment type="catalytic activity">
    <reaction evidence="1 9 12">
        <text>(2R)-3-phosphoglycerate + ATP = (2R)-3-phospho-glyceroyl phosphate + ADP</text>
        <dbReference type="Rhea" id="RHEA:14801"/>
        <dbReference type="ChEBI" id="CHEBI:30616"/>
        <dbReference type="ChEBI" id="CHEBI:57604"/>
        <dbReference type="ChEBI" id="CHEBI:58272"/>
        <dbReference type="ChEBI" id="CHEBI:456216"/>
        <dbReference type="EC" id="2.7.2.3"/>
    </reaction>
</comment>
<dbReference type="Gene3D" id="3.40.50.1260">
    <property type="entry name" value="Phosphoglycerate kinase, N-terminal domain"/>
    <property type="match status" value="2"/>
</dbReference>
<dbReference type="FunCoup" id="L0AAN1">
    <property type="interactions" value="180"/>
</dbReference>
<comment type="subcellular location">
    <subcellularLocation>
        <location evidence="9">Cytoplasm</location>
    </subcellularLocation>
</comment>
<feature type="binding site" evidence="9 10">
    <location>
        <begin position="69"/>
        <end position="72"/>
    </location>
    <ligand>
        <name>substrate</name>
    </ligand>
</feature>
<evidence type="ECO:0000313" key="13">
    <source>
        <dbReference type="EMBL" id="AFZ70484.1"/>
    </source>
</evidence>
<keyword evidence="6 9" id="KW-0547">Nucleotide-binding</keyword>
<keyword evidence="8 9" id="KW-0067">ATP-binding</keyword>
<evidence type="ECO:0000256" key="11">
    <source>
        <dbReference type="PIRSR" id="PIRSR000724-2"/>
    </source>
</evidence>
<feature type="binding site" evidence="9">
    <location>
        <position position="126"/>
    </location>
    <ligand>
        <name>substrate</name>
    </ligand>
</feature>
<evidence type="ECO:0000256" key="4">
    <source>
        <dbReference type="ARBA" id="ARBA00016471"/>
    </source>
</evidence>
<dbReference type="Proteomes" id="UP000010469">
    <property type="component" value="Chromosome"/>
</dbReference>
<dbReference type="SUPFAM" id="SSF53748">
    <property type="entry name" value="Phosphoglycerate kinase"/>
    <property type="match status" value="1"/>
</dbReference>
<dbReference type="AlphaFoldDB" id="L0AAN1"/>
<dbReference type="UniPathway" id="UPA00109">
    <property type="reaction ID" value="UER00185"/>
</dbReference>
<dbReference type="HOGENOM" id="CLU_025427_0_2_2"/>
<dbReference type="InterPro" id="IPR015911">
    <property type="entry name" value="Phosphoglycerate_kinase_CS"/>
</dbReference>
<comment type="similarity">
    <text evidence="2 9 12">Belongs to the phosphoglycerate kinase family.</text>
</comment>
<evidence type="ECO:0000256" key="10">
    <source>
        <dbReference type="PIRSR" id="PIRSR000724-1"/>
    </source>
</evidence>